<dbReference type="GO" id="GO:0006954">
    <property type="term" value="P:inflammatory response"/>
    <property type="evidence" value="ECO:0007669"/>
    <property type="project" value="TreeGrafter"/>
</dbReference>
<keyword evidence="6 16" id="KW-1133">Transmembrane helix</keyword>
<keyword evidence="12 14" id="KW-0807">Transducer</keyword>
<evidence type="ECO:0000256" key="9">
    <source>
        <dbReference type="ARBA" id="ARBA00023157"/>
    </source>
</evidence>
<dbReference type="InterPro" id="IPR000276">
    <property type="entry name" value="GPCR_Rhodpsn"/>
</dbReference>
<evidence type="ECO:0000256" key="10">
    <source>
        <dbReference type="ARBA" id="ARBA00023170"/>
    </source>
</evidence>
<sequence>MQHSTMSNPSSNAQSVGTKAATPRDRIFKQSDQGFLKLNQPMHSSKKLNRTLNIMNETTVMPTMCHFTRLSQNSSNSTHASPWFSTAFAAVGLMSNLIAFVVLISAYRKAQSRSRSSFLIFLCGLVVTDFLGLATTASIVVTYHHLDFKWDEVDPQCHLCRFLGFSMVFFGLSPLLLGATMAVERFLGINKPFLRSTNSSKRRAWCTVFIIWLFSCCIALLPICGLGHYTHQWPNSWCFFNMTNSPGDVGFSILFSSVGLLSLAISVFLNTISVVTLFKVCFNRLSVERSRDYEVEMMVQLLGIMVIATVCWAPLLVLILKKAFTDTPNGLTLKKILVTCIRIATWNQILDPWVYILFRRSVLRRFSPSLRARPSISSLYPSVNASYTRRFTQASMTTT</sequence>
<proteinExistence type="inferred from homology"/>
<dbReference type="PANTHER" id="PTHR11866">
    <property type="entry name" value="G-PROTEIN COUPLED RECEPTOR FAMILY 1 MEMBER"/>
    <property type="match status" value="1"/>
</dbReference>
<evidence type="ECO:0000256" key="12">
    <source>
        <dbReference type="ARBA" id="ARBA00023224"/>
    </source>
</evidence>
<dbReference type="GO" id="GO:0007204">
    <property type="term" value="P:positive regulation of cytosolic calcium ion concentration"/>
    <property type="evidence" value="ECO:0007669"/>
    <property type="project" value="TreeGrafter"/>
</dbReference>
<dbReference type="GO" id="GO:0005886">
    <property type="term" value="C:plasma membrane"/>
    <property type="evidence" value="ECO:0007669"/>
    <property type="project" value="UniProtKB-SubCell"/>
</dbReference>
<keyword evidence="19" id="KW-1185">Reference proteome</keyword>
<dbReference type="GO" id="GO:0004960">
    <property type="term" value="F:thromboxane receptor activity"/>
    <property type="evidence" value="ECO:0007669"/>
    <property type="project" value="InterPro"/>
</dbReference>
<evidence type="ECO:0000256" key="15">
    <source>
        <dbReference type="SAM" id="MobiDB-lite"/>
    </source>
</evidence>
<evidence type="ECO:0000256" key="7">
    <source>
        <dbReference type="ARBA" id="ARBA00023040"/>
    </source>
</evidence>
<evidence type="ECO:0000256" key="6">
    <source>
        <dbReference type="ARBA" id="ARBA00022989"/>
    </source>
</evidence>
<organism evidence="18 19">
    <name type="scientific">Chiloscyllium punctatum</name>
    <name type="common">Brownbanded bambooshark</name>
    <name type="synonym">Hemiscyllium punctatum</name>
    <dbReference type="NCBI Taxonomy" id="137246"/>
    <lineage>
        <taxon>Eukaryota</taxon>
        <taxon>Metazoa</taxon>
        <taxon>Chordata</taxon>
        <taxon>Craniata</taxon>
        <taxon>Vertebrata</taxon>
        <taxon>Chondrichthyes</taxon>
        <taxon>Elasmobranchii</taxon>
        <taxon>Galeomorphii</taxon>
        <taxon>Galeoidea</taxon>
        <taxon>Orectolobiformes</taxon>
        <taxon>Hemiscylliidae</taxon>
        <taxon>Chiloscyllium</taxon>
    </lineage>
</organism>
<feature type="transmembrane region" description="Helical" evidence="16">
    <location>
        <begin position="249"/>
        <end position="278"/>
    </location>
</feature>
<keyword evidence="8 16" id="KW-0472">Membrane</keyword>
<dbReference type="PROSITE" id="PS00237">
    <property type="entry name" value="G_PROTEIN_RECEP_F1_1"/>
    <property type="match status" value="1"/>
</dbReference>
<feature type="transmembrane region" description="Helical" evidence="16">
    <location>
        <begin position="162"/>
        <end position="183"/>
    </location>
</feature>
<comment type="caution">
    <text evidence="18">The sequence shown here is derived from an EMBL/GenBank/DDBJ whole genome shotgun (WGS) entry which is preliminary data.</text>
</comment>
<evidence type="ECO:0000256" key="2">
    <source>
        <dbReference type="ARBA" id="ARBA00017628"/>
    </source>
</evidence>
<evidence type="ECO:0000256" key="16">
    <source>
        <dbReference type="SAM" id="Phobius"/>
    </source>
</evidence>
<dbReference type="Proteomes" id="UP000287033">
    <property type="component" value="Unassembled WGS sequence"/>
</dbReference>
<feature type="transmembrane region" description="Helical" evidence="16">
    <location>
        <begin position="83"/>
        <end position="106"/>
    </location>
</feature>
<evidence type="ECO:0000313" key="19">
    <source>
        <dbReference type="Proteomes" id="UP000287033"/>
    </source>
</evidence>
<evidence type="ECO:0000256" key="5">
    <source>
        <dbReference type="ARBA" id="ARBA00022692"/>
    </source>
</evidence>
<dbReference type="GO" id="GO:0045777">
    <property type="term" value="P:positive regulation of blood pressure"/>
    <property type="evidence" value="ECO:0007669"/>
    <property type="project" value="TreeGrafter"/>
</dbReference>
<evidence type="ECO:0000256" key="4">
    <source>
        <dbReference type="ARBA" id="ARBA00022553"/>
    </source>
</evidence>
<feature type="transmembrane region" description="Helical" evidence="16">
    <location>
        <begin position="336"/>
        <end position="358"/>
    </location>
</feature>
<gene>
    <name evidence="18" type="ORF">chiPu_0003680</name>
</gene>
<keyword evidence="3" id="KW-1003">Cell membrane</keyword>
<feature type="domain" description="G-protein coupled receptors family 1 profile" evidence="17">
    <location>
        <begin position="95"/>
        <end position="355"/>
    </location>
</feature>
<evidence type="ECO:0000256" key="3">
    <source>
        <dbReference type="ARBA" id="ARBA00022475"/>
    </source>
</evidence>
<dbReference type="STRING" id="137246.A0A401S4G3"/>
<reference evidence="18 19" key="1">
    <citation type="journal article" date="2018" name="Nat. Ecol. Evol.">
        <title>Shark genomes provide insights into elasmobranch evolution and the origin of vertebrates.</title>
        <authorList>
            <person name="Hara Y"/>
            <person name="Yamaguchi K"/>
            <person name="Onimaru K"/>
            <person name="Kadota M"/>
            <person name="Koyanagi M"/>
            <person name="Keeley SD"/>
            <person name="Tatsumi K"/>
            <person name="Tanaka K"/>
            <person name="Motone F"/>
            <person name="Kageyama Y"/>
            <person name="Nozu R"/>
            <person name="Adachi N"/>
            <person name="Nishimura O"/>
            <person name="Nakagawa R"/>
            <person name="Tanegashima C"/>
            <person name="Kiyatake I"/>
            <person name="Matsumoto R"/>
            <person name="Murakumo K"/>
            <person name="Nishida K"/>
            <person name="Terakita A"/>
            <person name="Kuratani S"/>
            <person name="Sato K"/>
            <person name="Hyodo S Kuraku.S."/>
        </authorList>
    </citation>
    <scope>NUCLEOTIDE SEQUENCE [LARGE SCALE GENOMIC DNA]</scope>
</reference>
<dbReference type="OrthoDB" id="8631411at2759"/>
<feature type="transmembrane region" description="Helical" evidence="16">
    <location>
        <begin position="118"/>
        <end position="142"/>
    </location>
</feature>
<dbReference type="GO" id="GO:0007189">
    <property type="term" value="P:adenylate cyclase-activating G protein-coupled receptor signaling pathway"/>
    <property type="evidence" value="ECO:0007669"/>
    <property type="project" value="TreeGrafter"/>
</dbReference>
<dbReference type="FunFam" id="1.20.1070.10:FF:000163">
    <property type="entry name" value="Thromboxane A2 receptor"/>
    <property type="match status" value="1"/>
</dbReference>
<feature type="transmembrane region" description="Helical" evidence="16">
    <location>
        <begin position="299"/>
        <end position="320"/>
    </location>
</feature>
<keyword evidence="9" id="KW-1015">Disulfide bond</keyword>
<dbReference type="SUPFAM" id="SSF81321">
    <property type="entry name" value="Family A G protein-coupled receptor-like"/>
    <property type="match status" value="1"/>
</dbReference>
<dbReference type="InterPro" id="IPR008365">
    <property type="entry name" value="Prostanoid_rcpt"/>
</dbReference>
<dbReference type="PROSITE" id="PS50262">
    <property type="entry name" value="G_PROTEIN_RECEP_F1_2"/>
    <property type="match status" value="1"/>
</dbReference>
<evidence type="ECO:0000256" key="11">
    <source>
        <dbReference type="ARBA" id="ARBA00023180"/>
    </source>
</evidence>
<dbReference type="PRINTS" id="PR00237">
    <property type="entry name" value="GPCRRHODOPSN"/>
</dbReference>
<dbReference type="PRINTS" id="PR00429">
    <property type="entry name" value="THROMBOXANER"/>
</dbReference>
<dbReference type="OMA" id="HAILFDW"/>
<dbReference type="InterPro" id="IPR001105">
    <property type="entry name" value="Thbox_rcpt"/>
</dbReference>
<keyword evidence="11" id="KW-0325">Glycoprotein</keyword>
<keyword evidence="4" id="KW-0597">Phosphoprotein</keyword>
<dbReference type="Pfam" id="PF00001">
    <property type="entry name" value="7tm_1"/>
    <property type="match status" value="1"/>
</dbReference>
<dbReference type="PRINTS" id="PR01788">
    <property type="entry name" value="PROSTANOIDR"/>
</dbReference>
<keyword evidence="5 14" id="KW-0812">Transmembrane</keyword>
<keyword evidence="10 14" id="KW-0675">Receptor</keyword>
<evidence type="ECO:0000256" key="1">
    <source>
        <dbReference type="ARBA" id="ARBA00004651"/>
    </source>
</evidence>
<evidence type="ECO:0000256" key="13">
    <source>
        <dbReference type="ARBA" id="ARBA00029815"/>
    </source>
</evidence>
<dbReference type="AlphaFoldDB" id="A0A401S4G3"/>
<name>A0A401S4G3_CHIPU</name>
<comment type="similarity">
    <text evidence="14">Belongs to the G-protein coupled receptor 1 family.</text>
</comment>
<evidence type="ECO:0000256" key="14">
    <source>
        <dbReference type="RuleBase" id="RU000688"/>
    </source>
</evidence>
<protein>
    <recommendedName>
        <fullName evidence="2">Thromboxane A2 receptor</fullName>
    </recommendedName>
    <alternativeName>
        <fullName evidence="13">Prostanoid TP receptor</fullName>
    </alternativeName>
</protein>
<feature type="region of interest" description="Disordered" evidence="15">
    <location>
        <begin position="1"/>
        <end position="23"/>
    </location>
</feature>
<dbReference type="Gene3D" id="1.20.1070.10">
    <property type="entry name" value="Rhodopsin 7-helix transmembrane proteins"/>
    <property type="match status" value="1"/>
</dbReference>
<feature type="transmembrane region" description="Helical" evidence="16">
    <location>
        <begin position="204"/>
        <end position="229"/>
    </location>
</feature>
<dbReference type="EMBL" id="BEZZ01000081">
    <property type="protein sequence ID" value="GCC25271.1"/>
    <property type="molecule type" value="Genomic_DNA"/>
</dbReference>
<dbReference type="GO" id="GO:0045907">
    <property type="term" value="P:positive regulation of vasoconstriction"/>
    <property type="evidence" value="ECO:0007669"/>
    <property type="project" value="TreeGrafter"/>
</dbReference>
<dbReference type="PANTHER" id="PTHR11866:SF5">
    <property type="entry name" value="THROMBOXANE A2 RECEPTOR"/>
    <property type="match status" value="1"/>
</dbReference>
<accession>A0A401S4G3</accession>
<evidence type="ECO:0000313" key="18">
    <source>
        <dbReference type="EMBL" id="GCC25271.1"/>
    </source>
</evidence>
<keyword evidence="7 14" id="KW-0297">G-protein coupled receptor</keyword>
<comment type="subcellular location">
    <subcellularLocation>
        <location evidence="1">Cell membrane</location>
        <topology evidence="1">Multi-pass membrane protein</topology>
    </subcellularLocation>
</comment>
<evidence type="ECO:0000259" key="17">
    <source>
        <dbReference type="PROSITE" id="PS50262"/>
    </source>
</evidence>
<feature type="compositionally biased region" description="Polar residues" evidence="15">
    <location>
        <begin position="1"/>
        <end position="17"/>
    </location>
</feature>
<evidence type="ECO:0000256" key="8">
    <source>
        <dbReference type="ARBA" id="ARBA00023136"/>
    </source>
</evidence>
<dbReference type="InterPro" id="IPR017452">
    <property type="entry name" value="GPCR_Rhodpsn_7TM"/>
</dbReference>